<evidence type="ECO:0008006" key="3">
    <source>
        <dbReference type="Google" id="ProtNLM"/>
    </source>
</evidence>
<dbReference type="EMBL" id="CP115920">
    <property type="protein sequence ID" value="XCD16832.1"/>
    <property type="molecule type" value="Genomic_DNA"/>
</dbReference>
<name>A0AAU8BKS1_9VIBR</name>
<proteinExistence type="predicted"/>
<feature type="transmembrane region" description="Helical" evidence="1">
    <location>
        <begin position="116"/>
        <end position="138"/>
    </location>
</feature>
<dbReference type="GO" id="GO:0010045">
    <property type="term" value="P:response to nickel cation"/>
    <property type="evidence" value="ECO:0007669"/>
    <property type="project" value="TreeGrafter"/>
</dbReference>
<dbReference type="InterPro" id="IPR051224">
    <property type="entry name" value="NiCoT_RcnA"/>
</dbReference>
<feature type="transmembrane region" description="Helical" evidence="1">
    <location>
        <begin position="284"/>
        <end position="305"/>
    </location>
</feature>
<dbReference type="KEGG" id="vck:PG915_04575"/>
<keyword evidence="1" id="KW-0812">Transmembrane</keyword>
<dbReference type="PANTHER" id="PTHR40659:SF1">
    <property type="entry name" value="NICKEL_COBALT EFFLUX SYSTEM RCNA"/>
    <property type="match status" value="1"/>
</dbReference>
<dbReference type="RefSeq" id="WP_353498056.1">
    <property type="nucleotide sequence ID" value="NZ_CP115920.1"/>
</dbReference>
<dbReference type="AlphaFoldDB" id="A0AAU8BKS1"/>
<feature type="transmembrane region" description="Helical" evidence="1">
    <location>
        <begin position="76"/>
        <end position="95"/>
    </location>
</feature>
<evidence type="ECO:0000313" key="2">
    <source>
        <dbReference type="EMBL" id="XCD16832.1"/>
    </source>
</evidence>
<organism evidence="2">
    <name type="scientific">Vibrio chaetopteri</name>
    <dbReference type="NCBI Taxonomy" id="3016528"/>
    <lineage>
        <taxon>Bacteria</taxon>
        <taxon>Pseudomonadati</taxon>
        <taxon>Pseudomonadota</taxon>
        <taxon>Gammaproteobacteria</taxon>
        <taxon>Vibrionales</taxon>
        <taxon>Vibrionaceae</taxon>
        <taxon>Vibrio</taxon>
    </lineage>
</organism>
<sequence length="309" mass="34239">MAASKAFRWVTMRWVTMRGAIKRWAALALFALTALAIVSVIKDINVIRHYLVTVQRSLLAGLSDYFDLIDTGDKQAVALTCLFTLVYGFVHSLGPGHGKSAVVFLVSAKSYPKLKIVGICLLLNVMQGVMTVGVVMVANQIFSLGYRQSLGYVSSINQLVGLLMMLFGGYLLLKLIVTSMRRKLTVSTDLSPPENRHTSSRIGLFMYGLRPCTSTSLIALFTLLWFDWSLAAALVVCSFVGSFLALTGVVFISRRMLDYSYQRMKVAESSATDYRFWVKSSQQVALAAFYTLVGWLLWTTGHLQVSPIL</sequence>
<feature type="transmembrane region" description="Helical" evidence="1">
    <location>
        <begin position="150"/>
        <end position="173"/>
    </location>
</feature>
<accession>A0AAU8BKS1</accession>
<feature type="transmembrane region" description="Helical" evidence="1">
    <location>
        <begin position="204"/>
        <end position="226"/>
    </location>
</feature>
<dbReference type="GO" id="GO:0046583">
    <property type="term" value="F:monoatomic cation efflux transmembrane transporter activity"/>
    <property type="evidence" value="ECO:0007669"/>
    <property type="project" value="TreeGrafter"/>
</dbReference>
<dbReference type="GO" id="GO:0015099">
    <property type="term" value="F:nickel cation transmembrane transporter activity"/>
    <property type="evidence" value="ECO:0007669"/>
    <property type="project" value="TreeGrafter"/>
</dbReference>
<keyword evidence="1" id="KW-1133">Transmembrane helix</keyword>
<feature type="transmembrane region" description="Helical" evidence="1">
    <location>
        <begin position="232"/>
        <end position="253"/>
    </location>
</feature>
<gene>
    <name evidence="2" type="ORF">PG915_04575</name>
</gene>
<keyword evidence="1" id="KW-0472">Membrane</keyword>
<dbReference type="GO" id="GO:0005886">
    <property type="term" value="C:plasma membrane"/>
    <property type="evidence" value="ECO:0007669"/>
    <property type="project" value="UniProtKB-SubCell"/>
</dbReference>
<dbReference type="GO" id="GO:0032025">
    <property type="term" value="P:response to cobalt ion"/>
    <property type="evidence" value="ECO:0007669"/>
    <property type="project" value="TreeGrafter"/>
</dbReference>
<reference evidence="2" key="1">
    <citation type="submission" date="2023-01" db="EMBL/GenBank/DDBJ databases">
        <title>Vibrio sp. CB1-14 genome sequencing.</title>
        <authorList>
            <person name="Otstavnykh N."/>
            <person name="Isaeva M."/>
            <person name="Meleshko D."/>
        </authorList>
    </citation>
    <scope>NUCLEOTIDE SEQUENCE</scope>
    <source>
        <strain evidence="2">CB1-14</strain>
    </source>
</reference>
<evidence type="ECO:0000256" key="1">
    <source>
        <dbReference type="SAM" id="Phobius"/>
    </source>
</evidence>
<dbReference type="GO" id="GO:0006824">
    <property type="term" value="P:cobalt ion transport"/>
    <property type="evidence" value="ECO:0007669"/>
    <property type="project" value="UniProtKB-KW"/>
</dbReference>
<protein>
    <recommendedName>
        <fullName evidence="3">Nickel/cobalt efflux system</fullName>
    </recommendedName>
</protein>
<dbReference type="PANTHER" id="PTHR40659">
    <property type="entry name" value="NICKEL/COBALT EFFLUX SYSTEM RCNA"/>
    <property type="match status" value="1"/>
</dbReference>